<keyword evidence="11" id="KW-0067">ATP-binding</keyword>
<keyword evidence="12 16" id="KW-1133">Transmembrane helix</keyword>
<evidence type="ECO:0000256" key="7">
    <source>
        <dbReference type="ARBA" id="ARBA00022679"/>
    </source>
</evidence>
<evidence type="ECO:0000256" key="3">
    <source>
        <dbReference type="ARBA" id="ARBA00008883"/>
    </source>
</evidence>
<feature type="transmembrane region" description="Helical" evidence="16">
    <location>
        <begin position="417"/>
        <end position="437"/>
    </location>
</feature>
<dbReference type="EMBL" id="PGTY01000004">
    <property type="protein sequence ID" value="PJI84388.1"/>
    <property type="molecule type" value="Genomic_DNA"/>
</dbReference>
<keyword evidence="6" id="KW-0997">Cell inner membrane</keyword>
<dbReference type="InterPro" id="IPR027417">
    <property type="entry name" value="P-loop_NTPase"/>
</dbReference>
<dbReference type="InterPro" id="IPR005702">
    <property type="entry name" value="Wzc-like_C"/>
</dbReference>
<dbReference type="NCBIfam" id="TIGR01007">
    <property type="entry name" value="eps_fam"/>
    <property type="match status" value="1"/>
</dbReference>
<evidence type="ECO:0000256" key="14">
    <source>
        <dbReference type="ARBA" id="ARBA00023137"/>
    </source>
</evidence>
<feature type="domain" description="Tyrosine-protein kinase G-rich" evidence="19">
    <location>
        <begin position="364"/>
        <end position="439"/>
    </location>
</feature>
<keyword evidence="5" id="KW-1003">Cell membrane</keyword>
<keyword evidence="9" id="KW-0547">Nucleotide-binding</keyword>
<evidence type="ECO:0000256" key="8">
    <source>
        <dbReference type="ARBA" id="ARBA00022692"/>
    </source>
</evidence>
<comment type="caution">
    <text evidence="20">The sequence shown here is derived from an EMBL/GenBank/DDBJ whole genome shotgun (WGS) entry which is preliminary data.</text>
</comment>
<evidence type="ECO:0000256" key="6">
    <source>
        <dbReference type="ARBA" id="ARBA00022519"/>
    </source>
</evidence>
<dbReference type="Pfam" id="PF02706">
    <property type="entry name" value="Wzz"/>
    <property type="match status" value="1"/>
</dbReference>
<sequence length="701" mass="77515">MIRDRNDLLIGAQKVAPSGNDEIDLGALLRTLWRGKLWIILCSLIALAAGGYYALFLATPLYTTTASVALESRQEQVVDIESVMSGLSGDQVTINTEVEVLRSRRLIGKVVDDLNLVADPDFNATLRDPPWLSLDAIGNVIGRAATSDPIQSDQAIRDAVINAVLEQITVSNVRQSYVFNISVVTGDPVKSAQIANKLAELYVEDQIVLKFEKTAEATEWLTERVADLQIELETSESQLKDFSSNTDLISPEGLIALNRQLKDLRDRQVDVAAAAATHRARVAELNAARAANDPAQMATIAADARLDQLMTDDDPEAFQQRFEEVLARAIIESNRSEAQQEAIALSILELTDSIQTQSDELVALQQLQRETEASRLIYEFFLSRLKETSVQQGLQQAESRILSSAVMPHQPSAPRKTLILVFSLVLGVIGGAGLVLLREVSQNTFRTPEDLEERTGYAVCGQIPLVPARDRKKVLQYLQDKPNSAVAEAVRNLRTSLLLANLDKPPKVIMSTSSVPGEGKTTQSTALALNLAGLGKKVLLIEGDIRRRVMNTYFDVPEQRGFLSVMLGETTLDEAVTHIPDMHFDVLFGEKSQTNAADIFSSDRFGAFVDELRDRYDYIIIDTPPVLAVADARIIGRWVDTIIYTVRWDHTSRRQVMDGLRSFEQVNVKVSGLVLGQISDRGMKRYGYGESYGAYQTYYDA</sequence>
<dbReference type="PANTHER" id="PTHR32309">
    <property type="entry name" value="TYROSINE-PROTEIN KINASE"/>
    <property type="match status" value="1"/>
</dbReference>
<accession>A0A2M8W0D7</accession>
<dbReference type="AlphaFoldDB" id="A0A2M8W0D7"/>
<evidence type="ECO:0000256" key="9">
    <source>
        <dbReference type="ARBA" id="ARBA00022741"/>
    </source>
</evidence>
<evidence type="ECO:0000259" key="17">
    <source>
        <dbReference type="Pfam" id="PF02706"/>
    </source>
</evidence>
<evidence type="ECO:0000256" key="13">
    <source>
        <dbReference type="ARBA" id="ARBA00023136"/>
    </source>
</evidence>
<keyword evidence="21" id="KW-1185">Reference proteome</keyword>
<dbReference type="GO" id="GO:0004715">
    <property type="term" value="F:non-membrane spanning protein tyrosine kinase activity"/>
    <property type="evidence" value="ECO:0007669"/>
    <property type="project" value="UniProtKB-EC"/>
</dbReference>
<keyword evidence="8 16" id="KW-0812">Transmembrane</keyword>
<dbReference type="InterPro" id="IPR003856">
    <property type="entry name" value="LPS_length_determ_N"/>
</dbReference>
<dbReference type="CDD" id="cd05387">
    <property type="entry name" value="BY-kinase"/>
    <property type="match status" value="1"/>
</dbReference>
<dbReference type="GO" id="GO:0005886">
    <property type="term" value="C:plasma membrane"/>
    <property type="evidence" value="ECO:0007669"/>
    <property type="project" value="UniProtKB-SubCell"/>
</dbReference>
<reference evidence="20 21" key="1">
    <citation type="submission" date="2017-11" db="EMBL/GenBank/DDBJ databases">
        <title>Genomic Encyclopedia of Archaeal and Bacterial Type Strains, Phase II (KMG-II): From Individual Species to Whole Genera.</title>
        <authorList>
            <person name="Goeker M."/>
        </authorList>
    </citation>
    <scope>NUCLEOTIDE SEQUENCE [LARGE SCALE GENOMIC DNA]</scope>
    <source>
        <strain evidence="20 21">DSM 29128</strain>
    </source>
</reference>
<dbReference type="Gene3D" id="3.40.50.300">
    <property type="entry name" value="P-loop containing nucleotide triphosphate hydrolases"/>
    <property type="match status" value="1"/>
</dbReference>
<gene>
    <name evidence="20" type="ORF">BC777_3446</name>
</gene>
<dbReference type="Pfam" id="PF13807">
    <property type="entry name" value="GNVR"/>
    <property type="match status" value="1"/>
</dbReference>
<feature type="domain" description="Polysaccharide chain length determinant N-terminal" evidence="17">
    <location>
        <begin position="21"/>
        <end position="114"/>
    </location>
</feature>
<dbReference type="Pfam" id="PF13614">
    <property type="entry name" value="AAA_31"/>
    <property type="match status" value="1"/>
</dbReference>
<name>A0A2M8W0D7_9RHOB</name>
<dbReference type="SUPFAM" id="SSF52540">
    <property type="entry name" value="P-loop containing nucleoside triphosphate hydrolases"/>
    <property type="match status" value="1"/>
</dbReference>
<evidence type="ECO:0000256" key="2">
    <source>
        <dbReference type="ARBA" id="ARBA00007316"/>
    </source>
</evidence>
<dbReference type="GO" id="GO:0005524">
    <property type="term" value="F:ATP binding"/>
    <property type="evidence" value="ECO:0007669"/>
    <property type="project" value="UniProtKB-KW"/>
</dbReference>
<keyword evidence="7" id="KW-0808">Transferase</keyword>
<comment type="subcellular location">
    <subcellularLocation>
        <location evidence="1">Cell inner membrane</location>
        <topology evidence="1">Multi-pass membrane protein</topology>
    </subcellularLocation>
</comment>
<keyword evidence="10" id="KW-0418">Kinase</keyword>
<evidence type="ECO:0000313" key="21">
    <source>
        <dbReference type="Proteomes" id="UP000228531"/>
    </source>
</evidence>
<dbReference type="OrthoDB" id="230260at2"/>
<evidence type="ECO:0000256" key="15">
    <source>
        <dbReference type="ARBA" id="ARBA00051245"/>
    </source>
</evidence>
<keyword evidence="14" id="KW-0829">Tyrosine-protein kinase</keyword>
<evidence type="ECO:0000259" key="18">
    <source>
        <dbReference type="Pfam" id="PF13614"/>
    </source>
</evidence>
<feature type="domain" description="AAA" evidence="18">
    <location>
        <begin position="513"/>
        <end position="635"/>
    </location>
</feature>
<feature type="transmembrane region" description="Helical" evidence="16">
    <location>
        <begin position="37"/>
        <end position="58"/>
    </location>
</feature>
<dbReference type="PANTHER" id="PTHR32309:SF13">
    <property type="entry name" value="FERRIC ENTEROBACTIN TRANSPORT PROTEIN FEPE"/>
    <property type="match status" value="1"/>
</dbReference>
<dbReference type="InterPro" id="IPR050445">
    <property type="entry name" value="Bact_polysacc_biosynth/exp"/>
</dbReference>
<evidence type="ECO:0000256" key="1">
    <source>
        <dbReference type="ARBA" id="ARBA00004429"/>
    </source>
</evidence>
<evidence type="ECO:0000259" key="19">
    <source>
        <dbReference type="Pfam" id="PF13807"/>
    </source>
</evidence>
<dbReference type="Proteomes" id="UP000228531">
    <property type="component" value="Unassembled WGS sequence"/>
</dbReference>
<dbReference type="EC" id="2.7.10.2" evidence="4"/>
<protein>
    <recommendedName>
        <fullName evidence="4">non-specific protein-tyrosine kinase</fullName>
        <ecNumber evidence="4">2.7.10.2</ecNumber>
    </recommendedName>
</protein>
<dbReference type="InterPro" id="IPR025669">
    <property type="entry name" value="AAA_dom"/>
</dbReference>
<evidence type="ECO:0000256" key="5">
    <source>
        <dbReference type="ARBA" id="ARBA00022475"/>
    </source>
</evidence>
<keyword evidence="13 16" id="KW-0472">Membrane</keyword>
<evidence type="ECO:0000256" key="10">
    <source>
        <dbReference type="ARBA" id="ARBA00022777"/>
    </source>
</evidence>
<comment type="catalytic activity">
    <reaction evidence="15">
        <text>L-tyrosyl-[protein] + ATP = O-phospho-L-tyrosyl-[protein] + ADP + H(+)</text>
        <dbReference type="Rhea" id="RHEA:10596"/>
        <dbReference type="Rhea" id="RHEA-COMP:10136"/>
        <dbReference type="Rhea" id="RHEA-COMP:20101"/>
        <dbReference type="ChEBI" id="CHEBI:15378"/>
        <dbReference type="ChEBI" id="CHEBI:30616"/>
        <dbReference type="ChEBI" id="CHEBI:46858"/>
        <dbReference type="ChEBI" id="CHEBI:61978"/>
        <dbReference type="ChEBI" id="CHEBI:456216"/>
        <dbReference type="EC" id="2.7.10.2"/>
    </reaction>
</comment>
<evidence type="ECO:0000256" key="12">
    <source>
        <dbReference type="ARBA" id="ARBA00022989"/>
    </source>
</evidence>
<comment type="similarity">
    <text evidence="2">Belongs to the CpsD/CapB family.</text>
</comment>
<proteinExistence type="inferred from homology"/>
<evidence type="ECO:0000256" key="4">
    <source>
        <dbReference type="ARBA" id="ARBA00011903"/>
    </source>
</evidence>
<evidence type="ECO:0000313" key="20">
    <source>
        <dbReference type="EMBL" id="PJI84388.1"/>
    </source>
</evidence>
<organism evidence="20 21">
    <name type="scientific">Yoonia maricola</name>
    <dbReference type="NCBI Taxonomy" id="420999"/>
    <lineage>
        <taxon>Bacteria</taxon>
        <taxon>Pseudomonadati</taxon>
        <taxon>Pseudomonadota</taxon>
        <taxon>Alphaproteobacteria</taxon>
        <taxon>Rhodobacterales</taxon>
        <taxon>Paracoccaceae</taxon>
        <taxon>Yoonia</taxon>
    </lineage>
</organism>
<comment type="similarity">
    <text evidence="3">Belongs to the etk/wzc family.</text>
</comment>
<dbReference type="InterPro" id="IPR032807">
    <property type="entry name" value="GNVR"/>
</dbReference>
<evidence type="ECO:0000256" key="11">
    <source>
        <dbReference type="ARBA" id="ARBA00022840"/>
    </source>
</evidence>
<evidence type="ECO:0000256" key="16">
    <source>
        <dbReference type="SAM" id="Phobius"/>
    </source>
</evidence>
<dbReference type="RefSeq" id="WP_100369393.1">
    <property type="nucleotide sequence ID" value="NZ_PGTY01000004.1"/>
</dbReference>